<keyword evidence="1" id="KW-0472">Membrane</keyword>
<dbReference type="STRING" id="545696.HOLDEFILI_03540"/>
<sequence length="100" mass="10799">MLINDTDALRWLVCVVISLSLPLPVQKTGLLFSLVFVLISARPKQRKFLVLLAVLGSCHSVLAAETAAGAHSTADQRHGECGFRQQLYPRKSAGPLSGDQ</sequence>
<proteinExistence type="predicted"/>
<keyword evidence="1" id="KW-0812">Transmembrane</keyword>
<comment type="caution">
    <text evidence="2">The sequence shown here is derived from an EMBL/GenBank/DDBJ whole genome shotgun (WGS) entry which is preliminary data.</text>
</comment>
<gene>
    <name evidence="2" type="ORF">HOLDEFILI_03540</name>
</gene>
<evidence type="ECO:0000313" key="3">
    <source>
        <dbReference type="Proteomes" id="UP000005950"/>
    </source>
</evidence>
<reference evidence="2 3" key="2">
    <citation type="submission" date="2009-02" db="EMBL/GenBank/DDBJ databases">
        <title>Draft genome sequence of Holdemania filiformis DSM 12042.</title>
        <authorList>
            <person name="Sudarsanam P."/>
            <person name="Ley R."/>
            <person name="Guruge J."/>
            <person name="Turnbaugh P.J."/>
            <person name="Mahowald M."/>
            <person name="Liep D."/>
            <person name="Gordon J."/>
        </authorList>
    </citation>
    <scope>NUCLEOTIDE SEQUENCE [LARGE SCALE GENOMIC DNA]</scope>
    <source>
        <strain evidence="2 3">DSM 12042</strain>
    </source>
</reference>
<dbReference type="Proteomes" id="UP000005950">
    <property type="component" value="Unassembled WGS sequence"/>
</dbReference>
<organism evidence="2 3">
    <name type="scientific">Holdemania filiformis DSM 12042</name>
    <dbReference type="NCBI Taxonomy" id="545696"/>
    <lineage>
        <taxon>Bacteria</taxon>
        <taxon>Bacillati</taxon>
        <taxon>Bacillota</taxon>
        <taxon>Erysipelotrichia</taxon>
        <taxon>Erysipelotrichales</taxon>
        <taxon>Erysipelotrichaceae</taxon>
        <taxon>Holdemania</taxon>
    </lineage>
</organism>
<protein>
    <submittedName>
        <fullName evidence="2">Uncharacterized protein</fullName>
    </submittedName>
</protein>
<evidence type="ECO:0000313" key="2">
    <source>
        <dbReference type="EMBL" id="EEF66320.1"/>
    </source>
</evidence>
<reference evidence="2 3" key="1">
    <citation type="submission" date="2008-12" db="EMBL/GenBank/DDBJ databases">
        <authorList>
            <person name="Fulton L."/>
            <person name="Clifton S."/>
            <person name="Fulton B."/>
            <person name="Xu J."/>
            <person name="Minx P."/>
            <person name="Pepin K.H."/>
            <person name="Johnson M."/>
            <person name="Bhonagiri V."/>
            <person name="Nash W.E."/>
            <person name="Mardis E.R."/>
            <person name="Wilson R.K."/>
        </authorList>
    </citation>
    <scope>NUCLEOTIDE SEQUENCE [LARGE SCALE GENOMIC DNA]</scope>
    <source>
        <strain evidence="2 3">DSM 12042</strain>
    </source>
</reference>
<dbReference type="HOGENOM" id="CLU_2302002_0_0_9"/>
<keyword evidence="1" id="KW-1133">Transmembrane helix</keyword>
<dbReference type="EMBL" id="ACCF01000222">
    <property type="protein sequence ID" value="EEF66320.1"/>
    <property type="molecule type" value="Genomic_DNA"/>
</dbReference>
<feature type="transmembrane region" description="Helical" evidence="1">
    <location>
        <begin position="12"/>
        <end position="39"/>
    </location>
</feature>
<dbReference type="AlphaFoldDB" id="B9YCH9"/>
<name>B9YCH9_9FIRM</name>
<accession>B9YCH9</accession>
<evidence type="ECO:0000256" key="1">
    <source>
        <dbReference type="SAM" id="Phobius"/>
    </source>
</evidence>